<organism evidence="1 2">
    <name type="scientific">Faecousia intestinalis</name>
    <dbReference type="NCBI Taxonomy" id="3133167"/>
    <lineage>
        <taxon>Bacteria</taxon>
        <taxon>Bacillati</taxon>
        <taxon>Bacillota</taxon>
        <taxon>Clostridia</taxon>
        <taxon>Eubacteriales</taxon>
        <taxon>Oscillospiraceae</taxon>
        <taxon>Faecousia</taxon>
    </lineage>
</organism>
<dbReference type="RefSeq" id="WP_349136318.1">
    <property type="nucleotide sequence ID" value="NZ_JBBMFF010000240.1"/>
</dbReference>
<reference evidence="1 2" key="1">
    <citation type="submission" date="2024-03" db="EMBL/GenBank/DDBJ databases">
        <title>Human intestinal bacterial collection.</title>
        <authorList>
            <person name="Pauvert C."/>
            <person name="Hitch T.C.A."/>
            <person name="Clavel T."/>
        </authorList>
    </citation>
    <scope>NUCLEOTIDE SEQUENCE [LARGE SCALE GENOMIC DNA]</scope>
    <source>
        <strain evidence="1 2">CLA-AA-H192</strain>
    </source>
</reference>
<name>A0ABV1G854_9FIRM</name>
<sequence>MKSSNQNDKMQLVKEVPSGLFAKLLPELQNQFLYHDFAILPLRRVMERERTS</sequence>
<comment type="caution">
    <text evidence="1">The sequence shown here is derived from an EMBL/GenBank/DDBJ whole genome shotgun (WGS) entry which is preliminary data.</text>
</comment>
<keyword evidence="2" id="KW-1185">Reference proteome</keyword>
<evidence type="ECO:0000313" key="1">
    <source>
        <dbReference type="EMBL" id="MEQ2511601.1"/>
    </source>
</evidence>
<protein>
    <submittedName>
        <fullName evidence="1">Uncharacterized protein</fullName>
    </submittedName>
</protein>
<evidence type="ECO:0000313" key="2">
    <source>
        <dbReference type="Proteomes" id="UP001491552"/>
    </source>
</evidence>
<dbReference type="EMBL" id="JBBMFF010000240">
    <property type="protein sequence ID" value="MEQ2511601.1"/>
    <property type="molecule type" value="Genomic_DNA"/>
</dbReference>
<proteinExistence type="predicted"/>
<accession>A0ABV1G854</accession>
<dbReference type="Proteomes" id="UP001491552">
    <property type="component" value="Unassembled WGS sequence"/>
</dbReference>
<gene>
    <name evidence="1" type="ORF">WMO66_10160</name>
</gene>